<dbReference type="Pfam" id="PF13560">
    <property type="entry name" value="HTH_31"/>
    <property type="match status" value="1"/>
</dbReference>
<gene>
    <name evidence="2" type="ORF">AXFE_17720</name>
</gene>
<dbReference type="AlphaFoldDB" id="A0A0D8HHJ3"/>
<dbReference type="PROSITE" id="PS50943">
    <property type="entry name" value="HTH_CROC1"/>
    <property type="match status" value="1"/>
</dbReference>
<proteinExistence type="predicted"/>
<dbReference type="Gene3D" id="1.10.260.40">
    <property type="entry name" value="lambda repressor-like DNA-binding domains"/>
    <property type="match status" value="1"/>
</dbReference>
<feature type="domain" description="HTH cro/C1-type" evidence="1">
    <location>
        <begin position="32"/>
        <end position="74"/>
    </location>
</feature>
<dbReference type="GO" id="GO:0003677">
    <property type="term" value="F:DNA binding"/>
    <property type="evidence" value="ECO:0007669"/>
    <property type="project" value="InterPro"/>
</dbReference>
<keyword evidence="3" id="KW-1185">Reference proteome</keyword>
<evidence type="ECO:0000259" key="1">
    <source>
        <dbReference type="PROSITE" id="PS50943"/>
    </source>
</evidence>
<accession>A0A0D8HHJ3</accession>
<dbReference type="InterPro" id="IPR010982">
    <property type="entry name" value="Lambda_DNA-bd_dom_sf"/>
</dbReference>
<sequence>MHAILETDRCQKGYLCEFDLSATLQRSAWSSKDLGLSQAELAEMVGVSRKWIYEFEGGKPRAEFALVLGVLEYLGLTIMISQDIEETFTPTVSLDSLLEEHRYHE</sequence>
<dbReference type="CDD" id="cd00093">
    <property type="entry name" value="HTH_XRE"/>
    <property type="match status" value="1"/>
</dbReference>
<dbReference type="STRING" id="1280514.AXFE_17720"/>
<name>A0A0D8HHJ3_9ACTN</name>
<dbReference type="InterPro" id="IPR001387">
    <property type="entry name" value="Cro/C1-type_HTH"/>
</dbReference>
<dbReference type="EMBL" id="JXYS01000046">
    <property type="protein sequence ID" value="KJF17378.1"/>
    <property type="molecule type" value="Genomic_DNA"/>
</dbReference>
<reference evidence="2 3" key="1">
    <citation type="submission" date="2015-01" db="EMBL/GenBank/DDBJ databases">
        <title>Draft genome of the acidophilic iron oxidizer Acidithrix ferrooxidans strain Py-F3.</title>
        <authorList>
            <person name="Poehlein A."/>
            <person name="Eisen S."/>
            <person name="Schloemann M."/>
            <person name="Johnson B.D."/>
            <person name="Daniel R."/>
            <person name="Muehling M."/>
        </authorList>
    </citation>
    <scope>NUCLEOTIDE SEQUENCE [LARGE SCALE GENOMIC DNA]</scope>
    <source>
        <strain evidence="2 3">Py-F3</strain>
    </source>
</reference>
<dbReference type="RefSeq" id="WP_052605461.1">
    <property type="nucleotide sequence ID" value="NZ_JXYS01000046.1"/>
</dbReference>
<dbReference type="SUPFAM" id="SSF47413">
    <property type="entry name" value="lambda repressor-like DNA-binding domains"/>
    <property type="match status" value="1"/>
</dbReference>
<evidence type="ECO:0000313" key="2">
    <source>
        <dbReference type="EMBL" id="KJF17378.1"/>
    </source>
</evidence>
<organism evidence="2 3">
    <name type="scientific">Acidithrix ferrooxidans</name>
    <dbReference type="NCBI Taxonomy" id="1280514"/>
    <lineage>
        <taxon>Bacteria</taxon>
        <taxon>Bacillati</taxon>
        <taxon>Actinomycetota</taxon>
        <taxon>Acidimicrobiia</taxon>
        <taxon>Acidimicrobiales</taxon>
        <taxon>Acidimicrobiaceae</taxon>
        <taxon>Acidithrix</taxon>
    </lineage>
</organism>
<dbReference type="PATRIC" id="fig|1280514.3.peg.2333"/>
<comment type="caution">
    <text evidence="2">The sequence shown here is derived from an EMBL/GenBank/DDBJ whole genome shotgun (WGS) entry which is preliminary data.</text>
</comment>
<dbReference type="Proteomes" id="UP000032360">
    <property type="component" value="Unassembled WGS sequence"/>
</dbReference>
<evidence type="ECO:0000313" key="3">
    <source>
        <dbReference type="Proteomes" id="UP000032360"/>
    </source>
</evidence>
<protein>
    <submittedName>
        <fullName evidence="2">Helix-turn-helix domain protein</fullName>
    </submittedName>
</protein>